<feature type="region of interest" description="Disordered" evidence="1">
    <location>
        <begin position="88"/>
        <end position="108"/>
    </location>
</feature>
<keyword evidence="3" id="KW-1185">Reference proteome</keyword>
<organism evidence="2 3">
    <name type="scientific">Magallana gigas</name>
    <name type="common">Pacific oyster</name>
    <name type="synonym">Crassostrea gigas</name>
    <dbReference type="NCBI Taxonomy" id="29159"/>
    <lineage>
        <taxon>Eukaryota</taxon>
        <taxon>Metazoa</taxon>
        <taxon>Spiralia</taxon>
        <taxon>Lophotrochozoa</taxon>
        <taxon>Mollusca</taxon>
        <taxon>Bivalvia</taxon>
        <taxon>Autobranchia</taxon>
        <taxon>Pteriomorphia</taxon>
        <taxon>Ostreida</taxon>
        <taxon>Ostreoidea</taxon>
        <taxon>Ostreidae</taxon>
        <taxon>Magallana</taxon>
    </lineage>
</organism>
<name>A0A8W8LKU3_MAGGI</name>
<sequence>MLTSQAFCLIKPKAYSCCWSHTRSCGGYQSRRPIKTPALICATVKRTGRDVSEVDVICQRCFRSFSRSQTKVPSVSLCNEVSRDPDFLPPKARSDSNSKDLSPKSINLPIASTPKGHRKCVVCRKPHNERNRLVVVPNADMPNTVQSLVEENNLLTRRAVYSAIEASSDQLDNFPVLSFDDMRTITLGIYQIKHAENYSREHLKDGGSYEIMVCHDFPFLLRVKIQSRHSRNILHTLWIKYYSEKEGVDSICGWYCTCKCGARIVGCCAHVSSVLWFLGWKRHQSNEPFASGSGPKRHFLNAAHLEDSDSNTVEEYYCLIEYCVLAKDGADDEWYKAKMLKVNEDQYYVHYMGIQPLDHVRFLFASKC</sequence>
<dbReference type="AlphaFoldDB" id="A0A8W8LKU3"/>
<protein>
    <recommendedName>
        <fullName evidence="4">SWIM-type domain-containing protein</fullName>
    </recommendedName>
</protein>
<feature type="compositionally biased region" description="Basic and acidic residues" evidence="1">
    <location>
        <begin position="88"/>
        <end position="102"/>
    </location>
</feature>
<reference evidence="2" key="1">
    <citation type="submission" date="2022-08" db="UniProtKB">
        <authorList>
            <consortium name="EnsemblMetazoa"/>
        </authorList>
    </citation>
    <scope>IDENTIFICATION</scope>
    <source>
        <strain evidence="2">05x7-T-G4-1.051#20</strain>
    </source>
</reference>
<accession>A0A8W8LKU3</accession>
<dbReference type="EnsemblMetazoa" id="G28746.1">
    <property type="protein sequence ID" value="G28746.1:cds"/>
    <property type="gene ID" value="G28746"/>
</dbReference>
<evidence type="ECO:0008006" key="4">
    <source>
        <dbReference type="Google" id="ProtNLM"/>
    </source>
</evidence>
<evidence type="ECO:0000313" key="3">
    <source>
        <dbReference type="Proteomes" id="UP000005408"/>
    </source>
</evidence>
<evidence type="ECO:0000256" key="1">
    <source>
        <dbReference type="SAM" id="MobiDB-lite"/>
    </source>
</evidence>
<evidence type="ECO:0000313" key="2">
    <source>
        <dbReference type="EnsemblMetazoa" id="G28746.1:cds"/>
    </source>
</evidence>
<proteinExistence type="predicted"/>
<dbReference type="Proteomes" id="UP000005408">
    <property type="component" value="Unassembled WGS sequence"/>
</dbReference>